<feature type="domain" description="GGDEF" evidence="2">
    <location>
        <begin position="444"/>
        <end position="568"/>
    </location>
</feature>
<name>K0NQB1_9LACO</name>
<evidence type="ECO:0000313" key="4">
    <source>
        <dbReference type="Proteomes" id="UP000009325"/>
    </source>
</evidence>
<dbReference type="Gene3D" id="3.20.20.450">
    <property type="entry name" value="EAL domain"/>
    <property type="match status" value="1"/>
</dbReference>
<dbReference type="InterPro" id="IPR000160">
    <property type="entry name" value="GGDEF_dom"/>
</dbReference>
<dbReference type="SUPFAM" id="SSF141868">
    <property type="entry name" value="EAL domain-like"/>
    <property type="match status" value="1"/>
</dbReference>
<dbReference type="AlphaFoldDB" id="K0NQB1"/>
<sequence>MVNLKLQNAVEDFQRSYLRNGEIADQQVVALLDLFKEELDLAMIYVCENAAEGKQFLYQYCSSGDKQIAMHRGLLIDENDEFDRLKEAVNKENPLVLTNELATGDFALKSGNLFYAFISVGLLQGIVSFEAKEKSHAWSQEEKESQAVLARILWPLICSDQVKAQSRILNAKVKGSSLAWIYPKVKTVFFSKNLRDYFGLNKYYRLKSAADFCQNFIAYYEQEKVLLAYQEAVEKGTARVACHAFQDPDKFEVSFFVNRRGVKGEAEQVVAILENVQPSSTEQQERTLRLEAYREFQGVFSRDNLFELFIDLEKKQATIFKAPLAWQKGLNQEADFDQLMRFFAIDQVLPGSQQQFVNSINADHIKQALQKKRNAFLTAHVNVDGKKRLLEFEVIQGQTGNYDEPQTAIMVAKDVTDKVSRYDSLTGLLNMHHFLLESRQRQEPQGQLLVMNIDNFKLYNMQHGLEQGDQCLVKIADLLKGLYPNATLGRFSSDNFYVYDPEPGDWKLKLIKLQEQLKKEALTSPIRIRVGIYNYDEPISVALACDRAKIACDRAKEFAEQAWCLYTPKMQEQEELKQYLINHLDEAIERHYLQVYYQPVIRTLTGRLCSAEALIRWIDPDKGMLSPGDFIPLFEEKNLSYKVDRYVIQEVTKLLRDRIENGQTVVPVSINFSRADFQMMNPLEELNQAIRKKHLRRSLIHVEITESALAKDVEGLKNSIHDFRQAGYQVWMDDFGSGYSSLNYLKNFEFDEIKLDMIFMRNFDEASKTILKACVRMAKALGIHTLAEGVENKEQLDFLREIGCERIQGFYYSRPLPSNDFFKMVAEKGIEAEEREQSKFYQEVGLVDLAGDQPLGLLFDDGQKFKRIFVNAEFQKEIDRSPEIYEWLFQEGNDLKSSFGQKFRELAERARQGESSLADIQQKGQFLRLQVDSIAKGDFGQMLQINAWDITAQF</sequence>
<dbReference type="EMBL" id="CALZ01000038">
    <property type="protein sequence ID" value="CCK83103.1"/>
    <property type="molecule type" value="Genomic_DNA"/>
</dbReference>
<dbReference type="RefSeq" id="WP_009557644.1">
    <property type="nucleotide sequence ID" value="NZ_CALZ01000038.1"/>
</dbReference>
<dbReference type="CDD" id="cd01948">
    <property type="entry name" value="EAL"/>
    <property type="match status" value="1"/>
</dbReference>
<dbReference type="PROSITE" id="PS50887">
    <property type="entry name" value="GGDEF"/>
    <property type="match status" value="1"/>
</dbReference>
<protein>
    <submittedName>
        <fullName evidence="3">Putative sensory box/GGDEF domain/EAL domain protein</fullName>
    </submittedName>
</protein>
<dbReference type="Gene3D" id="3.30.70.270">
    <property type="match status" value="1"/>
</dbReference>
<dbReference type="InterPro" id="IPR043128">
    <property type="entry name" value="Rev_trsase/Diguanyl_cyclase"/>
</dbReference>
<dbReference type="Pfam" id="PF00563">
    <property type="entry name" value="EAL"/>
    <property type="match status" value="1"/>
</dbReference>
<reference evidence="3 4" key="1">
    <citation type="submission" date="2012-08" db="EMBL/GenBank/DDBJ databases">
        <title>Draft Genome Sequences of Lactobacillus equicursoris CIP 110162T, isolated from thoroughbred racehorse feces and Lactobacillus sp. CRBIP 24.137 isolated from urine of human.</title>
        <authorList>
            <person name="Cousin S."/>
            <person name="Loux V."/>
            <person name="Ma L."/>
            <person name="Creno S."/>
            <person name="Clermont D."/>
            <person name="Bizet C."/>
            <person name="Bouchier C."/>
        </authorList>
    </citation>
    <scope>NUCLEOTIDE SEQUENCE [LARGE SCALE GENOMIC DNA]</scope>
    <source>
        <strain evidence="3 4">66c</strain>
    </source>
</reference>
<dbReference type="Proteomes" id="UP000009325">
    <property type="component" value="Unassembled WGS sequence"/>
</dbReference>
<organism evidence="3 4">
    <name type="scientific">Lactobacillus equicursoris 66c</name>
    <dbReference type="NCBI Taxonomy" id="872326"/>
    <lineage>
        <taxon>Bacteria</taxon>
        <taxon>Bacillati</taxon>
        <taxon>Bacillota</taxon>
        <taxon>Bacilli</taxon>
        <taxon>Lactobacillales</taxon>
        <taxon>Lactobacillaceae</taxon>
        <taxon>Lactobacillus</taxon>
    </lineage>
</organism>
<dbReference type="InterPro" id="IPR001633">
    <property type="entry name" value="EAL_dom"/>
</dbReference>
<evidence type="ECO:0000313" key="3">
    <source>
        <dbReference type="EMBL" id="CCK83103.1"/>
    </source>
</evidence>
<dbReference type="OrthoDB" id="2249567at2"/>
<evidence type="ECO:0000259" key="2">
    <source>
        <dbReference type="PROSITE" id="PS50887"/>
    </source>
</evidence>
<dbReference type="InterPro" id="IPR050706">
    <property type="entry name" value="Cyclic-di-GMP_PDE-like"/>
</dbReference>
<dbReference type="SUPFAM" id="SSF55073">
    <property type="entry name" value="Nucleotide cyclase"/>
    <property type="match status" value="1"/>
</dbReference>
<dbReference type="InterPro" id="IPR035919">
    <property type="entry name" value="EAL_sf"/>
</dbReference>
<dbReference type="GO" id="GO:0071111">
    <property type="term" value="F:cyclic-guanylate-specific phosphodiesterase activity"/>
    <property type="evidence" value="ECO:0007669"/>
    <property type="project" value="InterPro"/>
</dbReference>
<dbReference type="SMART" id="SM00267">
    <property type="entry name" value="GGDEF"/>
    <property type="match status" value="1"/>
</dbReference>
<accession>K0NQB1</accession>
<dbReference type="InterPro" id="IPR029787">
    <property type="entry name" value="Nucleotide_cyclase"/>
</dbReference>
<dbReference type="PANTHER" id="PTHR33121:SF70">
    <property type="entry name" value="SIGNALING PROTEIN YKOW"/>
    <property type="match status" value="1"/>
</dbReference>
<evidence type="ECO:0000259" key="1">
    <source>
        <dbReference type="PROSITE" id="PS50883"/>
    </source>
</evidence>
<dbReference type="PANTHER" id="PTHR33121">
    <property type="entry name" value="CYCLIC DI-GMP PHOSPHODIESTERASE PDEF"/>
    <property type="match status" value="1"/>
</dbReference>
<feature type="domain" description="EAL" evidence="1">
    <location>
        <begin position="577"/>
        <end position="829"/>
    </location>
</feature>
<proteinExistence type="predicted"/>
<comment type="caution">
    <text evidence="3">The sequence shown here is derived from an EMBL/GenBank/DDBJ whole genome shotgun (WGS) entry which is preliminary data.</text>
</comment>
<dbReference type="PROSITE" id="PS50883">
    <property type="entry name" value="EAL"/>
    <property type="match status" value="1"/>
</dbReference>
<dbReference type="SMART" id="SM00052">
    <property type="entry name" value="EAL"/>
    <property type="match status" value="1"/>
</dbReference>
<dbReference type="Pfam" id="PF00990">
    <property type="entry name" value="GGDEF"/>
    <property type="match status" value="1"/>
</dbReference>
<gene>
    <name evidence="3" type="ORF">BN146_02300</name>
</gene>